<evidence type="ECO:0000313" key="2">
    <source>
        <dbReference type="Proteomes" id="UP000790709"/>
    </source>
</evidence>
<protein>
    <submittedName>
        <fullName evidence="1">Alpha/beta-hydrolase</fullName>
    </submittedName>
</protein>
<proteinExistence type="predicted"/>
<organism evidence="1 2">
    <name type="scientific">Leucogyrophana mollusca</name>
    <dbReference type="NCBI Taxonomy" id="85980"/>
    <lineage>
        <taxon>Eukaryota</taxon>
        <taxon>Fungi</taxon>
        <taxon>Dikarya</taxon>
        <taxon>Basidiomycota</taxon>
        <taxon>Agaricomycotina</taxon>
        <taxon>Agaricomycetes</taxon>
        <taxon>Agaricomycetidae</taxon>
        <taxon>Boletales</taxon>
        <taxon>Boletales incertae sedis</taxon>
        <taxon>Leucogyrophana</taxon>
    </lineage>
</organism>
<dbReference type="Proteomes" id="UP000790709">
    <property type="component" value="Unassembled WGS sequence"/>
</dbReference>
<keyword evidence="2" id="KW-1185">Reference proteome</keyword>
<evidence type="ECO:0000313" key="1">
    <source>
        <dbReference type="EMBL" id="KAH7928880.1"/>
    </source>
</evidence>
<name>A0ACB8BUR9_9AGAM</name>
<sequence length="575" mass="61849">MFALSILSVASLAATTCHAASIGSTYKRDAPVVSLDYGSFQGFSSVSATESFLGIPFAQPPVGNLRFNFPVPPTPFSGVKLATAFGNACPQQPVLGPNESFPDNPGLQGVTFYLGELQPHGIVAASEDCLYLNVVRPAGVSADAKLPVVVWIYGGAFESGDASSTNGTDIVARSLGLKTPVVYVSLNYRMNAFGFLGGKEVQEAGLGNFGLYDQRLALEWVQKYIATFGGDPSNVIVWGQSSGSISALLQMVAFDGQLNGLFKGAVMESGTATPLHDISSGQANYDILVAATNCTSSPDTLSCLRAADYNALLNGVLQTTPLLSYQALNASWHPLVDGKILKQTIRQSLAQGKYARVPVIAGDVDDEGTLFSLYSFNVTTNDEFLDYMSSVFLVGATEEEITQLGQLYPDDPTQGSPFNTGTNDTLTPEYKRISAFQGDFYFQAPRRYALSILSKTQNVWSYIWKRDKFVPGLGSFHESDLQEYYNLTGNLDSVGTDALINFAYTLNPNAPASGYPAGAASSLLSDMQWPQYRLSGSNPAQLLTFEDPSVLTLSQDNFRSDAINFLNQMQDQMGL</sequence>
<accession>A0ACB8BUR9</accession>
<reference evidence="1" key="1">
    <citation type="journal article" date="2021" name="New Phytol.">
        <title>Evolutionary innovations through gain and loss of genes in the ectomycorrhizal Boletales.</title>
        <authorList>
            <person name="Wu G."/>
            <person name="Miyauchi S."/>
            <person name="Morin E."/>
            <person name="Kuo A."/>
            <person name="Drula E."/>
            <person name="Varga T."/>
            <person name="Kohler A."/>
            <person name="Feng B."/>
            <person name="Cao Y."/>
            <person name="Lipzen A."/>
            <person name="Daum C."/>
            <person name="Hundley H."/>
            <person name="Pangilinan J."/>
            <person name="Johnson J."/>
            <person name="Barry K."/>
            <person name="LaButti K."/>
            <person name="Ng V."/>
            <person name="Ahrendt S."/>
            <person name="Min B."/>
            <person name="Choi I.G."/>
            <person name="Park H."/>
            <person name="Plett J.M."/>
            <person name="Magnuson J."/>
            <person name="Spatafora J.W."/>
            <person name="Nagy L.G."/>
            <person name="Henrissat B."/>
            <person name="Grigoriev I.V."/>
            <person name="Yang Z.L."/>
            <person name="Xu J."/>
            <person name="Martin F.M."/>
        </authorList>
    </citation>
    <scope>NUCLEOTIDE SEQUENCE</scope>
    <source>
        <strain evidence="1">KUC20120723A-06</strain>
    </source>
</reference>
<dbReference type="EMBL" id="MU266348">
    <property type="protein sequence ID" value="KAH7928880.1"/>
    <property type="molecule type" value="Genomic_DNA"/>
</dbReference>
<comment type="caution">
    <text evidence="1">The sequence shown here is derived from an EMBL/GenBank/DDBJ whole genome shotgun (WGS) entry which is preliminary data.</text>
</comment>
<gene>
    <name evidence="1" type="ORF">BV22DRAFT_1030273</name>
</gene>